<evidence type="ECO:0000313" key="1">
    <source>
        <dbReference type="EMBL" id="EKB30937.1"/>
    </source>
</evidence>
<accession>K1JT94</accession>
<dbReference type="RefSeq" id="WP_005435551.1">
    <property type="nucleotide sequence ID" value="NZ_JH815516.1"/>
</dbReference>
<comment type="caution">
    <text evidence="1">The sequence shown here is derived from an EMBL/GenBank/DDBJ whole genome shotgun (WGS) entry which is preliminary data.</text>
</comment>
<dbReference type="AlphaFoldDB" id="K1JT94"/>
<name>K1JT94_9BURK</name>
<dbReference type="HOGENOM" id="CLU_1282670_0_0_4"/>
<protein>
    <submittedName>
        <fullName evidence="1">Uncharacterized protein</fullName>
    </submittedName>
</protein>
<reference evidence="1 2" key="1">
    <citation type="submission" date="2012-05" db="EMBL/GenBank/DDBJ databases">
        <title>The Genome Sequence of Sutterella wadsworthensis 2_1_59BFAA.</title>
        <authorList>
            <consortium name="The Broad Institute Genome Sequencing Platform"/>
            <person name="Earl A."/>
            <person name="Ward D."/>
            <person name="Feldgarden M."/>
            <person name="Gevers D."/>
            <person name="Daigneault M."/>
            <person name="Strauss J."/>
            <person name="Allen-Vercoe E."/>
            <person name="Walker B."/>
            <person name="Young S.K."/>
            <person name="Zeng Q."/>
            <person name="Gargeya S."/>
            <person name="Fitzgerald M."/>
            <person name="Haas B."/>
            <person name="Abouelleil A."/>
            <person name="Alvarado L."/>
            <person name="Arachchi H.M."/>
            <person name="Berlin A.M."/>
            <person name="Chapman S.B."/>
            <person name="Goldberg J."/>
            <person name="Griggs A."/>
            <person name="Gujja S."/>
            <person name="Hansen M."/>
            <person name="Howarth C."/>
            <person name="Imamovic A."/>
            <person name="Larimer J."/>
            <person name="McCowen C."/>
            <person name="Montmayeur A."/>
            <person name="Murphy C."/>
            <person name="Neiman D."/>
            <person name="Pearson M."/>
            <person name="Priest M."/>
            <person name="Roberts A."/>
            <person name="Saif S."/>
            <person name="Shea T."/>
            <person name="Sisk P."/>
            <person name="Sykes S."/>
            <person name="Wortman J."/>
            <person name="Nusbaum C."/>
            <person name="Birren B."/>
        </authorList>
    </citation>
    <scope>NUCLEOTIDE SEQUENCE [LARGE SCALE GENOMIC DNA]</scope>
    <source>
        <strain evidence="1 2">2_1_59BFAA</strain>
    </source>
</reference>
<organism evidence="1 2">
    <name type="scientific">Sutterella wadsworthensis 2_1_59BFAA</name>
    <dbReference type="NCBI Taxonomy" id="742823"/>
    <lineage>
        <taxon>Bacteria</taxon>
        <taxon>Pseudomonadati</taxon>
        <taxon>Pseudomonadota</taxon>
        <taxon>Betaproteobacteria</taxon>
        <taxon>Burkholderiales</taxon>
        <taxon>Sutterellaceae</taxon>
        <taxon>Sutterella</taxon>
    </lineage>
</organism>
<evidence type="ECO:0000313" key="2">
    <source>
        <dbReference type="Proteomes" id="UP000005835"/>
    </source>
</evidence>
<dbReference type="EMBL" id="ADMG01000034">
    <property type="protein sequence ID" value="EKB30937.1"/>
    <property type="molecule type" value="Genomic_DNA"/>
</dbReference>
<sequence length="215" mass="24018">MSEKYDVFRPNREVSDSFKLRPDGYADFVEYHFKHLSPDEPTVEVTRVHVPGIRRAEVDKAVAVYVDQMAKSSGEAFVKKGSNYLSETFDIIVDGTSIAVMVAPAVAQAAEIEALMKRKDYRMRIGAVTLGIDSKGDFFRTVPRDEYSGTGWKNSKPELVIEVVERLKNRIAVNASLGNHVNVEDASASRRALIAKIRTEIHDYPAKPELAKGLF</sequence>
<proteinExistence type="predicted"/>
<dbReference type="PATRIC" id="fig|742823.3.peg.1444"/>
<keyword evidence="2" id="KW-1185">Reference proteome</keyword>
<dbReference type="Proteomes" id="UP000005835">
    <property type="component" value="Unassembled WGS sequence"/>
</dbReference>
<gene>
    <name evidence="1" type="ORF">HMPREF9465_01451</name>
</gene>